<dbReference type="OrthoDB" id="766726at2"/>
<evidence type="ECO:0000313" key="2">
    <source>
        <dbReference type="Proteomes" id="UP000291485"/>
    </source>
</evidence>
<gene>
    <name evidence="1" type="ORF">EZ449_03800</name>
</gene>
<dbReference type="EMBL" id="SJSN01000002">
    <property type="protein sequence ID" value="TCD12149.1"/>
    <property type="molecule type" value="Genomic_DNA"/>
</dbReference>
<accession>A0A4R0P8B2</accession>
<dbReference type="Proteomes" id="UP000291485">
    <property type="component" value="Unassembled WGS sequence"/>
</dbReference>
<name>A0A4R0P8B2_9SPHI</name>
<dbReference type="RefSeq" id="WP_131556628.1">
    <property type="nucleotide sequence ID" value="NZ_SJSN01000002.1"/>
</dbReference>
<dbReference type="AlphaFoldDB" id="A0A4R0P8B2"/>
<reference evidence="1 2" key="1">
    <citation type="submission" date="2019-02" db="EMBL/GenBank/DDBJ databases">
        <title>Pedobacter sp. RP-3-11 sp. nov., isolated from Arctic soil.</title>
        <authorList>
            <person name="Dahal R.H."/>
        </authorList>
    </citation>
    <scope>NUCLEOTIDE SEQUENCE [LARGE SCALE GENOMIC DNA]</scope>
    <source>
        <strain evidence="1 2">RP-3-11</strain>
    </source>
</reference>
<evidence type="ECO:0000313" key="1">
    <source>
        <dbReference type="EMBL" id="TCD12149.1"/>
    </source>
</evidence>
<keyword evidence="2" id="KW-1185">Reference proteome</keyword>
<comment type="caution">
    <text evidence="1">The sequence shown here is derived from an EMBL/GenBank/DDBJ whole genome shotgun (WGS) entry which is preliminary data.</text>
</comment>
<sequence length="104" mass="11915">MTVTVLAIFETDFRPDQSLGKIMNERLRIAAADLQDIHLQSLQSIGQRNDDLVVYISYNPKYTIRWRVVNDVPEDVENFVAQACGNLGYIHWKTSSINVFKGNE</sequence>
<protein>
    <submittedName>
        <fullName evidence="1">Uncharacterized protein</fullName>
    </submittedName>
</protein>
<organism evidence="1 2">
    <name type="scientific">Pedobacter frigidisoli</name>
    <dbReference type="NCBI Taxonomy" id="2530455"/>
    <lineage>
        <taxon>Bacteria</taxon>
        <taxon>Pseudomonadati</taxon>
        <taxon>Bacteroidota</taxon>
        <taxon>Sphingobacteriia</taxon>
        <taxon>Sphingobacteriales</taxon>
        <taxon>Sphingobacteriaceae</taxon>
        <taxon>Pedobacter</taxon>
    </lineage>
</organism>
<proteinExistence type="predicted"/>